<evidence type="ECO:0000313" key="2">
    <source>
        <dbReference type="EMBL" id="MCH98398.1"/>
    </source>
</evidence>
<dbReference type="EMBL" id="LXQA010037489">
    <property type="protein sequence ID" value="MCH98398.1"/>
    <property type="molecule type" value="Genomic_DNA"/>
</dbReference>
<organism evidence="2 3">
    <name type="scientific">Trifolium medium</name>
    <dbReference type="NCBI Taxonomy" id="97028"/>
    <lineage>
        <taxon>Eukaryota</taxon>
        <taxon>Viridiplantae</taxon>
        <taxon>Streptophyta</taxon>
        <taxon>Embryophyta</taxon>
        <taxon>Tracheophyta</taxon>
        <taxon>Spermatophyta</taxon>
        <taxon>Magnoliopsida</taxon>
        <taxon>eudicotyledons</taxon>
        <taxon>Gunneridae</taxon>
        <taxon>Pentapetalae</taxon>
        <taxon>rosids</taxon>
        <taxon>fabids</taxon>
        <taxon>Fabales</taxon>
        <taxon>Fabaceae</taxon>
        <taxon>Papilionoideae</taxon>
        <taxon>50 kb inversion clade</taxon>
        <taxon>NPAAA clade</taxon>
        <taxon>Hologalegina</taxon>
        <taxon>IRL clade</taxon>
        <taxon>Trifolieae</taxon>
        <taxon>Trifolium</taxon>
    </lineage>
</organism>
<dbReference type="AlphaFoldDB" id="A0A392NH16"/>
<evidence type="ECO:0000256" key="1">
    <source>
        <dbReference type="SAM" id="MobiDB-lite"/>
    </source>
</evidence>
<gene>
    <name evidence="2" type="ORF">A2U01_0019400</name>
</gene>
<keyword evidence="3" id="KW-1185">Reference proteome</keyword>
<accession>A0A392NH16</accession>
<feature type="non-terminal residue" evidence="2">
    <location>
        <position position="1"/>
    </location>
</feature>
<reference evidence="2 3" key="1">
    <citation type="journal article" date="2018" name="Front. Plant Sci.">
        <title>Red Clover (Trifolium pratense) and Zigzag Clover (T. medium) - A Picture of Genomic Similarities and Differences.</title>
        <authorList>
            <person name="Dluhosova J."/>
            <person name="Istvanek J."/>
            <person name="Nedelnik J."/>
            <person name="Repkova J."/>
        </authorList>
    </citation>
    <scope>NUCLEOTIDE SEQUENCE [LARGE SCALE GENOMIC DNA]</scope>
    <source>
        <strain evidence="3">cv. 10/8</strain>
        <tissue evidence="2">Leaf</tissue>
    </source>
</reference>
<protein>
    <submittedName>
        <fullName evidence="2">Uncharacterized protein</fullName>
    </submittedName>
</protein>
<comment type="caution">
    <text evidence="2">The sequence shown here is derived from an EMBL/GenBank/DDBJ whole genome shotgun (WGS) entry which is preliminary data.</text>
</comment>
<dbReference type="Proteomes" id="UP000265520">
    <property type="component" value="Unassembled WGS sequence"/>
</dbReference>
<evidence type="ECO:0000313" key="3">
    <source>
        <dbReference type="Proteomes" id="UP000265520"/>
    </source>
</evidence>
<sequence length="211" mass="22764">KALEEELNNHVETVTSPQVNTTTLPVVEITHVAEDNHSSSDFALVDQNQLKNIADKDLNSNLHTTPTQIIIPASPLAETTPVAVDTLSSSEFVDNTPPIAEIEQLPKPPDVVKKDIQFLNESCANLAELEDDSDVNVANIGVSSVSIAAKSVSQVDLNQHADSFIESIDDGQFQTVVSKASKKAMKAKPTIHRSSNTYPTRSKAVLTKPSK</sequence>
<feature type="region of interest" description="Disordered" evidence="1">
    <location>
        <begin position="184"/>
        <end position="211"/>
    </location>
</feature>
<proteinExistence type="predicted"/>
<name>A0A392NH16_9FABA</name>